<feature type="compositionally biased region" description="Basic and acidic residues" evidence="1">
    <location>
        <begin position="131"/>
        <end position="172"/>
    </location>
</feature>
<feature type="region of interest" description="Disordered" evidence="1">
    <location>
        <begin position="131"/>
        <end position="195"/>
    </location>
</feature>
<reference evidence="2" key="1">
    <citation type="submission" date="2023-11" db="EMBL/GenBank/DDBJ databases">
        <title>Genome assemblies of two species of porcelain crab, Petrolisthes cinctipes and Petrolisthes manimaculis (Anomura: Porcellanidae).</title>
        <authorList>
            <person name="Angst P."/>
        </authorList>
    </citation>
    <scope>NUCLEOTIDE SEQUENCE</scope>
    <source>
        <strain evidence="2">PB745_02</strain>
        <tissue evidence="2">Gill</tissue>
    </source>
</reference>
<comment type="caution">
    <text evidence="2">The sequence shown here is derived from an EMBL/GenBank/DDBJ whole genome shotgun (WGS) entry which is preliminary data.</text>
</comment>
<proteinExistence type="predicted"/>
<evidence type="ECO:0000256" key="1">
    <source>
        <dbReference type="SAM" id="MobiDB-lite"/>
    </source>
</evidence>
<dbReference type="AlphaFoldDB" id="A0AAE1PHY8"/>
<name>A0AAE1PHY8_9EUCA</name>
<sequence>MRGDKAGKNKIDKRRSEEYKIRSLIGSLANSHSPSIPTCQFNNNHPDCLHQASCSSAVPGFIAQGSNQAQRSFLTPGTKVTWTGLIQGGGKGLWGGAEDRGVLRMGGSVEGRWSAYLSDLVQLFTFHVQQRRERREGKEEGGGEKERRRVEGRRKGEKERVERRDGWKEGKGGGKTSRRKCKKAKQKGRKEKGYWSIRRKWERDESRKKEA</sequence>
<accession>A0AAE1PHY8</accession>
<evidence type="ECO:0000313" key="2">
    <source>
        <dbReference type="EMBL" id="KAK4307961.1"/>
    </source>
</evidence>
<evidence type="ECO:0000313" key="3">
    <source>
        <dbReference type="Proteomes" id="UP001292094"/>
    </source>
</evidence>
<dbReference type="Proteomes" id="UP001292094">
    <property type="component" value="Unassembled WGS sequence"/>
</dbReference>
<organism evidence="2 3">
    <name type="scientific">Petrolisthes manimaculis</name>
    <dbReference type="NCBI Taxonomy" id="1843537"/>
    <lineage>
        <taxon>Eukaryota</taxon>
        <taxon>Metazoa</taxon>
        <taxon>Ecdysozoa</taxon>
        <taxon>Arthropoda</taxon>
        <taxon>Crustacea</taxon>
        <taxon>Multicrustacea</taxon>
        <taxon>Malacostraca</taxon>
        <taxon>Eumalacostraca</taxon>
        <taxon>Eucarida</taxon>
        <taxon>Decapoda</taxon>
        <taxon>Pleocyemata</taxon>
        <taxon>Anomura</taxon>
        <taxon>Galatheoidea</taxon>
        <taxon>Porcellanidae</taxon>
        <taxon>Petrolisthes</taxon>
    </lineage>
</organism>
<dbReference type="EMBL" id="JAWZYT010001945">
    <property type="protein sequence ID" value="KAK4307961.1"/>
    <property type="molecule type" value="Genomic_DNA"/>
</dbReference>
<gene>
    <name evidence="2" type="ORF">Pmani_020308</name>
</gene>
<feature type="compositionally biased region" description="Basic residues" evidence="1">
    <location>
        <begin position="176"/>
        <end position="190"/>
    </location>
</feature>
<protein>
    <submittedName>
        <fullName evidence="2">Uncharacterized protein</fullName>
    </submittedName>
</protein>
<keyword evidence="3" id="KW-1185">Reference proteome</keyword>